<dbReference type="Gene3D" id="2.115.10.20">
    <property type="entry name" value="Glycosyl hydrolase domain, family 43"/>
    <property type="match status" value="1"/>
</dbReference>
<reference evidence="9" key="1">
    <citation type="journal article" date="2014" name="Int. J. Syst. Evol. Microbiol.">
        <title>Complete genome sequence of Corynebacterium casei LMG S-19264T (=DSM 44701T), isolated from a smear-ripened cheese.</title>
        <authorList>
            <consortium name="US DOE Joint Genome Institute (JGI-PGF)"/>
            <person name="Walter F."/>
            <person name="Albersmeier A."/>
            <person name="Kalinowski J."/>
            <person name="Ruckert C."/>
        </authorList>
    </citation>
    <scope>NUCLEOTIDE SEQUENCE</scope>
    <source>
        <strain evidence="9">JCM 3035</strain>
    </source>
</reference>
<evidence type="ECO:0000313" key="10">
    <source>
        <dbReference type="Proteomes" id="UP000637788"/>
    </source>
</evidence>
<dbReference type="Pfam" id="PF08244">
    <property type="entry name" value="Glyco_hydro_32C"/>
    <property type="match status" value="1"/>
</dbReference>
<dbReference type="Proteomes" id="UP000637788">
    <property type="component" value="Unassembled WGS sequence"/>
</dbReference>
<comment type="caution">
    <text evidence="9">The sequence shown here is derived from an EMBL/GenBank/DDBJ whole genome shotgun (WGS) entry which is preliminary data.</text>
</comment>
<protein>
    <recommendedName>
        <fullName evidence="2">beta-fructofuranosidase</fullName>
        <ecNumber evidence="2">3.2.1.26</ecNumber>
    </recommendedName>
</protein>
<evidence type="ECO:0000256" key="6">
    <source>
        <dbReference type="SAM" id="MobiDB-lite"/>
    </source>
</evidence>
<name>A0A917VU86_9ACTN</name>
<evidence type="ECO:0000256" key="4">
    <source>
        <dbReference type="ARBA" id="ARBA00023295"/>
    </source>
</evidence>
<evidence type="ECO:0000259" key="7">
    <source>
        <dbReference type="Pfam" id="PF00251"/>
    </source>
</evidence>
<comment type="similarity">
    <text evidence="1 5">Belongs to the glycosyl hydrolase 32 family.</text>
</comment>
<dbReference type="PANTHER" id="PTHR43101:SF1">
    <property type="entry name" value="BETA-FRUCTOSIDASE"/>
    <property type="match status" value="1"/>
</dbReference>
<evidence type="ECO:0000256" key="2">
    <source>
        <dbReference type="ARBA" id="ARBA00012758"/>
    </source>
</evidence>
<evidence type="ECO:0000256" key="5">
    <source>
        <dbReference type="RuleBase" id="RU362110"/>
    </source>
</evidence>
<dbReference type="GO" id="GO:0005975">
    <property type="term" value="P:carbohydrate metabolic process"/>
    <property type="evidence" value="ECO:0007669"/>
    <property type="project" value="InterPro"/>
</dbReference>
<dbReference type="InterPro" id="IPR013148">
    <property type="entry name" value="Glyco_hydro_32_N"/>
</dbReference>
<dbReference type="Gene3D" id="2.60.120.560">
    <property type="entry name" value="Exo-inulinase, domain 1"/>
    <property type="match status" value="1"/>
</dbReference>
<sequence>MSSVSRSTDANSPRFRVRPPANWMNDPNGPFRWGDRYHLFYQHNPDAPVHTNVHWGHASSPDLAHWDDHGIALRPTPDGPDEAGCWSGCVVDDGGVPTAVYSGIDHDHQGLSAICLAVTEDDGLQKWKQLPVPVVAGPPPGLDVTMFRDPFVFRFTGRRWALMGAGHADGTPSVLVYDCEDLYDWRFAGVLLDGRDPAAARAFGKRAIGWECPQLWATPGGDWVLAVALWDGDPLSTAYVTGRLVEQADGGPRFAAGTGGGPLDLGRDFYAPSVLQDTEPGRALLWGWSWESRPPEEVDRAGWSGVLTAPRVMDTHEDGTLRVVPAPELELLRAAVPFTAAPGPHRPLPLAYDLLVTARSAATVSLLRATSGAELTVRLDPASGTVTLDRTAWPRSRPDGTAPLVLPTPPGETLTVRILVDGSLLELFAGDRATATERVYRRDDDIAELTVTGMDVEVTGWELVPPNPA</sequence>
<dbReference type="SUPFAM" id="SSF49899">
    <property type="entry name" value="Concanavalin A-like lectins/glucanases"/>
    <property type="match status" value="1"/>
</dbReference>
<dbReference type="InterPro" id="IPR023296">
    <property type="entry name" value="Glyco_hydro_beta-prop_sf"/>
</dbReference>
<organism evidence="9 10">
    <name type="scientific">Streptomyces flaveus</name>
    <dbReference type="NCBI Taxonomy" id="66370"/>
    <lineage>
        <taxon>Bacteria</taxon>
        <taxon>Bacillati</taxon>
        <taxon>Actinomycetota</taxon>
        <taxon>Actinomycetes</taxon>
        <taxon>Kitasatosporales</taxon>
        <taxon>Streptomycetaceae</taxon>
        <taxon>Streptomyces</taxon>
        <taxon>Streptomyces aurantiacus group</taxon>
    </lineage>
</organism>
<dbReference type="AlphaFoldDB" id="A0A917VU86"/>
<dbReference type="SMART" id="SM00640">
    <property type="entry name" value="Glyco_32"/>
    <property type="match status" value="1"/>
</dbReference>
<keyword evidence="3 5" id="KW-0378">Hydrolase</keyword>
<feature type="region of interest" description="Disordered" evidence="6">
    <location>
        <begin position="1"/>
        <end position="21"/>
    </location>
</feature>
<proteinExistence type="inferred from homology"/>
<dbReference type="InterPro" id="IPR001362">
    <property type="entry name" value="Glyco_hydro_32"/>
</dbReference>
<dbReference type="CDD" id="cd08996">
    <property type="entry name" value="GH32_FFase"/>
    <property type="match status" value="1"/>
</dbReference>
<dbReference type="InterPro" id="IPR013320">
    <property type="entry name" value="ConA-like_dom_sf"/>
</dbReference>
<keyword evidence="10" id="KW-1185">Reference proteome</keyword>
<evidence type="ECO:0000313" key="9">
    <source>
        <dbReference type="EMBL" id="GGL14651.1"/>
    </source>
</evidence>
<dbReference type="InterPro" id="IPR013189">
    <property type="entry name" value="Glyco_hydro_32_C"/>
</dbReference>
<dbReference type="EMBL" id="BMPQ01000049">
    <property type="protein sequence ID" value="GGL14651.1"/>
    <property type="molecule type" value="Genomic_DNA"/>
</dbReference>
<evidence type="ECO:0000256" key="3">
    <source>
        <dbReference type="ARBA" id="ARBA00022801"/>
    </source>
</evidence>
<dbReference type="PANTHER" id="PTHR43101">
    <property type="entry name" value="BETA-FRUCTOSIDASE"/>
    <property type="match status" value="1"/>
</dbReference>
<reference evidence="9" key="2">
    <citation type="submission" date="2020-09" db="EMBL/GenBank/DDBJ databases">
        <authorList>
            <person name="Sun Q."/>
            <person name="Ohkuma M."/>
        </authorList>
    </citation>
    <scope>NUCLEOTIDE SEQUENCE</scope>
    <source>
        <strain evidence="9">JCM 3035</strain>
    </source>
</reference>
<dbReference type="GO" id="GO:0004564">
    <property type="term" value="F:beta-fructofuranosidase activity"/>
    <property type="evidence" value="ECO:0007669"/>
    <property type="project" value="UniProtKB-EC"/>
</dbReference>
<feature type="compositionally biased region" description="Polar residues" evidence="6">
    <location>
        <begin position="1"/>
        <end position="11"/>
    </location>
</feature>
<keyword evidence="4 5" id="KW-0326">Glycosidase</keyword>
<feature type="domain" description="Glycosyl hydrolase family 32 N-terminal" evidence="7">
    <location>
        <begin position="18"/>
        <end position="321"/>
    </location>
</feature>
<evidence type="ECO:0000256" key="1">
    <source>
        <dbReference type="ARBA" id="ARBA00009902"/>
    </source>
</evidence>
<dbReference type="Pfam" id="PF00251">
    <property type="entry name" value="Glyco_hydro_32N"/>
    <property type="match status" value="1"/>
</dbReference>
<dbReference type="SUPFAM" id="SSF75005">
    <property type="entry name" value="Arabinanase/levansucrase/invertase"/>
    <property type="match status" value="1"/>
</dbReference>
<feature type="domain" description="Glycosyl hydrolase family 32 C-terminal" evidence="8">
    <location>
        <begin position="359"/>
        <end position="455"/>
    </location>
</feature>
<dbReference type="EC" id="3.2.1.26" evidence="2"/>
<accession>A0A917VU86</accession>
<dbReference type="InterPro" id="IPR051214">
    <property type="entry name" value="GH32_Enzymes"/>
</dbReference>
<evidence type="ECO:0000259" key="8">
    <source>
        <dbReference type="Pfam" id="PF08244"/>
    </source>
</evidence>
<gene>
    <name evidence="9" type="ORF">GCM10010094_89340</name>
</gene>